<reference evidence="6 7" key="1">
    <citation type="submission" date="2018-03" db="EMBL/GenBank/DDBJ databases">
        <title>Genomic Encyclopedia of Type Strains, Phase III (KMG-III): the genomes of soil and plant-associated and newly described type strains.</title>
        <authorList>
            <person name="Whitman W."/>
        </authorList>
    </citation>
    <scope>NUCLEOTIDE SEQUENCE [LARGE SCALE GENOMIC DNA]</scope>
    <source>
        <strain evidence="6 7">CGMCC 4.7125</strain>
    </source>
</reference>
<dbReference type="Proteomes" id="UP000238362">
    <property type="component" value="Unassembled WGS sequence"/>
</dbReference>
<dbReference type="GO" id="GO:0003677">
    <property type="term" value="F:DNA binding"/>
    <property type="evidence" value="ECO:0007669"/>
    <property type="project" value="UniProtKB-KW"/>
</dbReference>
<dbReference type="CDD" id="cd07377">
    <property type="entry name" value="WHTH_GntR"/>
    <property type="match status" value="1"/>
</dbReference>
<evidence type="ECO:0000313" key="7">
    <source>
        <dbReference type="Proteomes" id="UP000238362"/>
    </source>
</evidence>
<evidence type="ECO:0000313" key="6">
    <source>
        <dbReference type="EMBL" id="PRX43847.1"/>
    </source>
</evidence>
<keyword evidence="3" id="KW-0804">Transcription</keyword>
<keyword evidence="1" id="KW-0805">Transcription regulation</keyword>
<dbReference type="InterPro" id="IPR036390">
    <property type="entry name" value="WH_DNA-bd_sf"/>
</dbReference>
<keyword evidence="2" id="KW-0238">DNA-binding</keyword>
<dbReference type="GO" id="GO:0003700">
    <property type="term" value="F:DNA-binding transcription factor activity"/>
    <property type="evidence" value="ECO:0007669"/>
    <property type="project" value="InterPro"/>
</dbReference>
<dbReference type="SMART" id="SM00345">
    <property type="entry name" value="HTH_GNTR"/>
    <property type="match status" value="1"/>
</dbReference>
<organism evidence="6 7">
    <name type="scientific">Prauserella shujinwangii</name>
    <dbReference type="NCBI Taxonomy" id="1453103"/>
    <lineage>
        <taxon>Bacteria</taxon>
        <taxon>Bacillati</taxon>
        <taxon>Actinomycetota</taxon>
        <taxon>Actinomycetes</taxon>
        <taxon>Pseudonocardiales</taxon>
        <taxon>Pseudonocardiaceae</taxon>
        <taxon>Prauserella</taxon>
    </lineage>
</organism>
<feature type="domain" description="HTH gntR-type" evidence="5">
    <location>
        <begin position="1"/>
        <end position="69"/>
    </location>
</feature>
<dbReference type="AlphaFoldDB" id="A0A2T0LLD9"/>
<comment type="caution">
    <text evidence="6">The sequence shown here is derived from an EMBL/GenBank/DDBJ whole genome shotgun (WGS) entry which is preliminary data.</text>
</comment>
<keyword evidence="7" id="KW-1185">Reference proteome</keyword>
<dbReference type="InterPro" id="IPR000524">
    <property type="entry name" value="Tscrpt_reg_HTH_GntR"/>
</dbReference>
<name>A0A2T0LLD9_9PSEU</name>
<dbReference type="PROSITE" id="PS50949">
    <property type="entry name" value="HTH_GNTR"/>
    <property type="match status" value="1"/>
</dbReference>
<gene>
    <name evidence="6" type="ORF">B0I33_11310</name>
</gene>
<keyword evidence="4" id="KW-0175">Coiled coil</keyword>
<dbReference type="Gene3D" id="1.10.10.10">
    <property type="entry name" value="Winged helix-like DNA-binding domain superfamily/Winged helix DNA-binding domain"/>
    <property type="match status" value="1"/>
</dbReference>
<dbReference type="PANTHER" id="PTHR44846">
    <property type="entry name" value="MANNOSYL-D-GLYCERATE TRANSPORT/METABOLISM SYSTEM REPRESSOR MNGR-RELATED"/>
    <property type="match status" value="1"/>
</dbReference>
<dbReference type="InterPro" id="IPR036388">
    <property type="entry name" value="WH-like_DNA-bd_sf"/>
</dbReference>
<dbReference type="EMBL" id="PVNH01000013">
    <property type="protein sequence ID" value="PRX43847.1"/>
    <property type="molecule type" value="Genomic_DNA"/>
</dbReference>
<dbReference type="PANTHER" id="PTHR44846:SF1">
    <property type="entry name" value="MANNOSYL-D-GLYCERATE TRANSPORT_METABOLISM SYSTEM REPRESSOR MNGR-RELATED"/>
    <property type="match status" value="1"/>
</dbReference>
<evidence type="ECO:0000256" key="3">
    <source>
        <dbReference type="ARBA" id="ARBA00023163"/>
    </source>
</evidence>
<dbReference type="SUPFAM" id="SSF46785">
    <property type="entry name" value="Winged helix' DNA-binding domain"/>
    <property type="match status" value="1"/>
</dbReference>
<dbReference type="OrthoDB" id="3615556at2"/>
<evidence type="ECO:0000256" key="4">
    <source>
        <dbReference type="SAM" id="Coils"/>
    </source>
</evidence>
<protein>
    <submittedName>
        <fullName evidence="6">Regulatory GntR family protein</fullName>
    </submittedName>
</protein>
<proteinExistence type="predicted"/>
<evidence type="ECO:0000259" key="5">
    <source>
        <dbReference type="PROSITE" id="PS50949"/>
    </source>
</evidence>
<dbReference type="Pfam" id="PF00392">
    <property type="entry name" value="GntR"/>
    <property type="match status" value="1"/>
</dbReference>
<sequence>MAPFERVAENIRQAIRSGRMKPGEKLPSNRELARQEGVSLVTTQKALGVLQDEGWLVSRASVGVYVNDTQPQEAAPETLDDLRRGFAELRATVTALQERIEGIEQRARQADG</sequence>
<evidence type="ECO:0000256" key="1">
    <source>
        <dbReference type="ARBA" id="ARBA00023015"/>
    </source>
</evidence>
<feature type="coiled-coil region" evidence="4">
    <location>
        <begin position="79"/>
        <end position="106"/>
    </location>
</feature>
<dbReference type="GO" id="GO:0045892">
    <property type="term" value="P:negative regulation of DNA-templated transcription"/>
    <property type="evidence" value="ECO:0007669"/>
    <property type="project" value="TreeGrafter"/>
</dbReference>
<accession>A0A2T0LLD9</accession>
<dbReference type="InterPro" id="IPR050679">
    <property type="entry name" value="Bact_HTH_transcr_reg"/>
</dbReference>
<evidence type="ECO:0000256" key="2">
    <source>
        <dbReference type="ARBA" id="ARBA00023125"/>
    </source>
</evidence>